<evidence type="ECO:0000256" key="8">
    <source>
        <dbReference type="ARBA" id="ARBA00022989"/>
    </source>
</evidence>
<evidence type="ECO:0000256" key="9">
    <source>
        <dbReference type="ARBA" id="ARBA00023136"/>
    </source>
</evidence>
<evidence type="ECO:0000313" key="15">
    <source>
        <dbReference type="Ensembl" id="ENSCHIP00010019545.1"/>
    </source>
</evidence>
<dbReference type="InterPro" id="IPR015919">
    <property type="entry name" value="Cadherin-like_sf"/>
</dbReference>
<feature type="domain" description="Cadherin" evidence="14">
    <location>
        <begin position="591"/>
        <end position="685"/>
    </location>
</feature>
<dbReference type="FunFam" id="2.60.40.60:FF:000042">
    <property type="entry name" value="protocadherin-19 isoform X1"/>
    <property type="match status" value="1"/>
</dbReference>
<dbReference type="GO" id="GO:0005886">
    <property type="term" value="C:plasma membrane"/>
    <property type="evidence" value="ECO:0007669"/>
    <property type="project" value="UniProtKB-SubCell"/>
</dbReference>
<keyword evidence="6 11" id="KW-0106">Calcium</keyword>
<dbReference type="GO" id="GO:0007156">
    <property type="term" value="P:homophilic cell adhesion via plasma membrane adhesion molecules"/>
    <property type="evidence" value="ECO:0007669"/>
    <property type="project" value="InterPro"/>
</dbReference>
<dbReference type="Ensembl" id="ENSCHIT00010027461.1">
    <property type="protein sequence ID" value="ENSCHIP00010019545.1"/>
    <property type="gene ID" value="ENSCHIG00010014334.1"/>
</dbReference>
<dbReference type="SMART" id="SM00112">
    <property type="entry name" value="CA"/>
    <property type="match status" value="6"/>
</dbReference>
<feature type="region of interest" description="Disordered" evidence="12">
    <location>
        <begin position="996"/>
        <end position="1018"/>
    </location>
</feature>
<evidence type="ECO:0000259" key="14">
    <source>
        <dbReference type="PROSITE" id="PS50268"/>
    </source>
</evidence>
<feature type="chain" id="PRO_5034356538" description="Cadherin domain-containing protein" evidence="13">
    <location>
        <begin position="18"/>
        <end position="1090"/>
    </location>
</feature>
<feature type="domain" description="Cadherin" evidence="14">
    <location>
        <begin position="135"/>
        <end position="245"/>
    </location>
</feature>
<evidence type="ECO:0000256" key="13">
    <source>
        <dbReference type="SAM" id="SignalP"/>
    </source>
</evidence>
<dbReference type="InterPro" id="IPR050174">
    <property type="entry name" value="Protocadherin/Cadherin-CA"/>
</dbReference>
<keyword evidence="3" id="KW-0812">Transmembrane</keyword>
<dbReference type="PANTHER" id="PTHR24028">
    <property type="entry name" value="CADHERIN-87A"/>
    <property type="match status" value="1"/>
</dbReference>
<dbReference type="AlphaFoldDB" id="A0A8C2PN43"/>
<proteinExistence type="predicted"/>
<feature type="compositionally biased region" description="Polar residues" evidence="12">
    <location>
        <begin position="798"/>
        <end position="810"/>
    </location>
</feature>
<reference evidence="15" key="1">
    <citation type="submission" date="2019-03" db="EMBL/GenBank/DDBJ databases">
        <title>Genome sequencing and reference-guided assembly of Black Bengal Goat (Capra hircus).</title>
        <authorList>
            <person name="Siddiki A.Z."/>
            <person name="Baten A."/>
            <person name="Billah M."/>
            <person name="Alam M.A.U."/>
            <person name="Shawrob K.S.M."/>
            <person name="Saha S."/>
            <person name="Chowdhury M."/>
            <person name="Rahman A.H."/>
            <person name="Stear M."/>
            <person name="Miah G."/>
            <person name="Das G.B."/>
            <person name="Hossain M.M."/>
            <person name="Kumkum M."/>
            <person name="Islam M.S."/>
            <person name="Mollah A.M."/>
            <person name="Ahsan A."/>
            <person name="Tusar F."/>
            <person name="Khan M.K.I."/>
        </authorList>
    </citation>
    <scope>NUCLEOTIDE SEQUENCE [LARGE SCALE GENOMIC DNA]</scope>
</reference>
<keyword evidence="8" id="KW-1133">Transmembrane helix</keyword>
<dbReference type="PROSITE" id="PS50268">
    <property type="entry name" value="CADHERIN_2"/>
    <property type="match status" value="6"/>
</dbReference>
<dbReference type="Gene3D" id="2.60.40.60">
    <property type="entry name" value="Cadherins"/>
    <property type="match status" value="6"/>
</dbReference>
<dbReference type="PRINTS" id="PR00205">
    <property type="entry name" value="CADHERIN"/>
</dbReference>
<comment type="subcellular location">
    <subcellularLocation>
        <location evidence="1">Cell membrane</location>
        <topology evidence="1">Single-pass type I membrane protein</topology>
    </subcellularLocation>
</comment>
<dbReference type="FunFam" id="2.60.40.60:FF:000121">
    <property type="entry name" value="Protocadherin 17"/>
    <property type="match status" value="1"/>
</dbReference>
<dbReference type="FunFam" id="2.60.40.60:FF:000001">
    <property type="entry name" value="Protocadherin alpha 2"/>
    <property type="match status" value="1"/>
</dbReference>
<protein>
    <recommendedName>
        <fullName evidence="14">Cadherin domain-containing protein</fullName>
    </recommendedName>
</protein>
<evidence type="ECO:0000256" key="1">
    <source>
        <dbReference type="ARBA" id="ARBA00004251"/>
    </source>
</evidence>
<dbReference type="FunFam" id="2.60.40.60:FF:000105">
    <property type="entry name" value="Protocadherin 17"/>
    <property type="match status" value="1"/>
</dbReference>
<feature type="compositionally biased region" description="Polar residues" evidence="12">
    <location>
        <begin position="997"/>
        <end position="1014"/>
    </location>
</feature>
<dbReference type="InterPro" id="IPR020894">
    <property type="entry name" value="Cadherin_CS"/>
</dbReference>
<feature type="compositionally biased region" description="Basic and acidic residues" evidence="12">
    <location>
        <begin position="811"/>
        <end position="826"/>
    </location>
</feature>
<feature type="signal peptide" evidence="13">
    <location>
        <begin position="1"/>
        <end position="17"/>
    </location>
</feature>
<keyword evidence="4 13" id="KW-0732">Signal</keyword>
<feature type="domain" description="Cadherin" evidence="14">
    <location>
        <begin position="355"/>
        <end position="474"/>
    </location>
</feature>
<dbReference type="InterPro" id="IPR013164">
    <property type="entry name" value="Cadherin_N"/>
</dbReference>
<evidence type="ECO:0000256" key="4">
    <source>
        <dbReference type="ARBA" id="ARBA00022729"/>
    </source>
</evidence>
<dbReference type="InterPro" id="IPR002126">
    <property type="entry name" value="Cadherin-like_dom"/>
</dbReference>
<keyword evidence="7" id="KW-0130">Cell adhesion</keyword>
<evidence type="ECO:0000256" key="2">
    <source>
        <dbReference type="ARBA" id="ARBA00022475"/>
    </source>
</evidence>
<dbReference type="FunFam" id="2.60.40.60:FF:000002">
    <property type="entry name" value="Protocadherin alpha 2"/>
    <property type="match status" value="1"/>
</dbReference>
<evidence type="ECO:0000256" key="11">
    <source>
        <dbReference type="PROSITE-ProRule" id="PRU00043"/>
    </source>
</evidence>
<evidence type="ECO:0000256" key="12">
    <source>
        <dbReference type="SAM" id="MobiDB-lite"/>
    </source>
</evidence>
<feature type="region of interest" description="Disordered" evidence="12">
    <location>
        <begin position="789"/>
        <end position="840"/>
    </location>
</feature>
<organism evidence="15">
    <name type="scientific">Capra hircus</name>
    <name type="common">Goat</name>
    <dbReference type="NCBI Taxonomy" id="9925"/>
    <lineage>
        <taxon>Eukaryota</taxon>
        <taxon>Metazoa</taxon>
        <taxon>Chordata</taxon>
        <taxon>Craniata</taxon>
        <taxon>Vertebrata</taxon>
        <taxon>Euteleostomi</taxon>
        <taxon>Mammalia</taxon>
        <taxon>Eutheria</taxon>
        <taxon>Laurasiatheria</taxon>
        <taxon>Artiodactyla</taxon>
        <taxon>Ruminantia</taxon>
        <taxon>Pecora</taxon>
        <taxon>Bovidae</taxon>
        <taxon>Caprinae</taxon>
        <taxon>Capra</taxon>
    </lineage>
</organism>
<dbReference type="Pfam" id="PF00028">
    <property type="entry name" value="Cadherin"/>
    <property type="match status" value="5"/>
</dbReference>
<dbReference type="FunFam" id="2.60.40.60:FF:000007">
    <property type="entry name" value="Protocadherin alpha 2"/>
    <property type="match status" value="1"/>
</dbReference>
<feature type="domain" description="Cadherin" evidence="14">
    <location>
        <begin position="246"/>
        <end position="353"/>
    </location>
</feature>
<keyword evidence="10" id="KW-0325">Glycoprotein</keyword>
<feature type="domain" description="Cadherin" evidence="14">
    <location>
        <begin position="475"/>
        <end position="585"/>
    </location>
</feature>
<keyword evidence="9" id="KW-0472">Membrane</keyword>
<dbReference type="GO" id="GO:0005509">
    <property type="term" value="F:calcium ion binding"/>
    <property type="evidence" value="ECO:0007669"/>
    <property type="project" value="UniProtKB-UniRule"/>
</dbReference>
<dbReference type="CDD" id="cd11304">
    <property type="entry name" value="Cadherin_repeat"/>
    <property type="match status" value="6"/>
</dbReference>
<sequence>MYLSICCCFLLWAPALTLKNLNYSVPEEQGAGTVIGNIGKDARLQPGLPPSERGGGGGGRSKSSSYRVLENSAPHLLDVEADSGLLYTKQRIDRESLCRHNAKCQLSLEVFANDKEICMIKVEIQDINDNAPSFPSDQIEMDISENAAPGTRFPLTSAHDPDAGENGLRTYLLTRDDHGLFALDVKSRGDGSKFPELVIQKALDREQQNHHTLVLTALDGGEPPRSATVQINVKVIDSNDNSPVFEAPSYLVELPENAPLGTVVIDLNATDADEGPNGEVLYSFSSYVPDRVRELFSIDPKTGLIRVKGNLDYEENGMLEIDVQARDLGPNPIPAHCKVTVKLIDRNDNAPSIGFVSVRQGALSEAAPPGTVIALVRVTDRDSGKNGQLQCRVLGGGGPGGGGGLGGPGGSVPFKLEENYDNFFTVVTDRPLDRETQDEYNVTIVARDGGSPPLNSTKSFAVKILDENDNPPRFTKGLYVLQVHENNIPGEYLGSVLAQDPDLGQNGTVSYSILPSHIGDVSIYTYVSVNPTNGAIYALRSFNYEQTKAFEFKVLAKDSGAPAHLESNATVRVTVLDVNDNAPVIVLPTLQNDTAELQVPRNAGLGYLVSTVRALDSDFGESGRLTYEIVDGNDDHLFEIDPSSGEIRTLHPFWEDVTPVVELVVKVTDHGKPTLSAVAKLIVTLSTISIILLAAMITIAVKCKRENKEIRTYNCRIAEYSHPQLGGGKGKKKKINKNDIMLVQSEVEERNAMNVMNVGHAGCHTSFTGQGTNASETPATRMSIIQTDNFPAEPNYMGSRQQFVQSSSTFKDPERASLRDSGHGDSDQADSDQDTNKGSCCDMSVREALKMKTTSTKSQPLEQEPEECVNCTDECRVLGHSDRCWMPQFPATNQAENADYRTNLFVPTVEANVETETYETVNPTGKKTFCTFGKDKREHTILIANVKPYLKAKRALSPLLQEVPSASSSPTKACIEPCTSTKGSLDGCEAKPGALAETSSQYLPTDSQYLSPSKQPRDPPFLASEQMARVFADVHSRASRDSSEMGTVLEQLDHPGQDLGREAVDAEEVVREIDKLLQDCRGNDPVAVRK</sequence>
<dbReference type="SUPFAM" id="SSF49313">
    <property type="entry name" value="Cadherin-like"/>
    <property type="match status" value="6"/>
</dbReference>
<evidence type="ECO:0000256" key="3">
    <source>
        <dbReference type="ARBA" id="ARBA00022692"/>
    </source>
</evidence>
<evidence type="ECO:0000256" key="7">
    <source>
        <dbReference type="ARBA" id="ARBA00022889"/>
    </source>
</evidence>
<evidence type="ECO:0000256" key="5">
    <source>
        <dbReference type="ARBA" id="ARBA00022737"/>
    </source>
</evidence>
<dbReference type="Pfam" id="PF08266">
    <property type="entry name" value="Cadherin_2"/>
    <property type="match status" value="1"/>
</dbReference>
<name>A0A8C2PN43_CAPHI</name>
<evidence type="ECO:0000256" key="6">
    <source>
        <dbReference type="ARBA" id="ARBA00022837"/>
    </source>
</evidence>
<feature type="domain" description="Cadherin" evidence="14">
    <location>
        <begin position="17"/>
        <end position="134"/>
    </location>
</feature>
<reference evidence="15" key="2">
    <citation type="submission" date="2025-08" db="UniProtKB">
        <authorList>
            <consortium name="Ensembl"/>
        </authorList>
    </citation>
    <scope>IDENTIFICATION</scope>
</reference>
<feature type="region of interest" description="Disordered" evidence="12">
    <location>
        <begin position="43"/>
        <end position="65"/>
    </location>
</feature>
<dbReference type="PANTHER" id="PTHR24028:SF41">
    <property type="entry name" value="PROTOCADHERIN-17"/>
    <property type="match status" value="1"/>
</dbReference>
<dbReference type="PROSITE" id="PS00232">
    <property type="entry name" value="CADHERIN_1"/>
    <property type="match status" value="3"/>
</dbReference>
<keyword evidence="2" id="KW-1003">Cell membrane</keyword>
<accession>A0A8C2PN43</accession>
<evidence type="ECO:0000256" key="10">
    <source>
        <dbReference type="ARBA" id="ARBA00023180"/>
    </source>
</evidence>
<keyword evidence="5" id="KW-0677">Repeat</keyword>